<sequence length="1075" mass="114662">MFRSALIATLALLFYLPQLAGQQRFAAAALAEVPLVELPAQDNDRLLAAELAVRRPDRPQTFALTLPVNVQPDRDGKWTNPTSDSLLWRWRVRSPGAKSLNLGFTRFALPQGARLYLTTRTDRFGPFTAADNAEHAQFWSPLLRGDELMVELLVPAGEAGNVDLIISSVNHDFEGVMDLISDDCHLDVACGAADGYPQVDAYRDVIRSVAAYTVEGRERCTGFLINNTNQDGRPLFLTANHCGVNPATAPTLVTYWNFENDECRLPGSGDSGSTGDGRLEVFNTGARHLASYSATDVTLLELDEPVNPRARAYFAGWSAINRPPTGRVAIVHHPNLDEKRISFTEQPLTRSNILGEADADGSFYRVPYWEVGSTESGSSGAPLFDTAGRVRGQLFGGRASCGNQAEDIFGSFARSFIGGGTPASGLQAWLDPCGTGTTTLDGLDAATLSTALVASPACRSSCTGSTTEYTLFLGEAFPVGTRLSATAHSDLTITLPATTSGGNSITLLADPAAAAAGTYPITVVADGGSGLTDTVVLTLTLVDSAPAAVDLLRPEQQSSGVDPFLELGWRPVGGVSSYDLQISLDPEFGGLTADLRDLVVPNFVPEFPLAGGTQYYWRVRGRNDCGTGAWSSPRIFTTADRSCLLRGATALPVPIPAAQPGEVVASLEVSEDLDLKHMEVIVGLEHTFVGDLSLRLVSPAGKVVALLDPPLGGACPATNLYVIFADGAGTTAADFSEACEDGDEGSYRRVRPVDAFSQLAGASSRGTWKLVVNDEAAEDGGAITDFRLRVCEDRVDARDLSVALLSPPIRSCSNFGSTALLQLGADFDEEVSLRVEADGLELDNYTFNFDPATGTLEVRFSAWTIVGPGTADLSFVVIAADGTERRAVNTLQVLPVPEPVTPLPARLDEETVTFRWRPSATAESYGLQVSTDAEFGDTVYVATTAGRQLTVGRAALPAQFFWRVVSVNPCGSFPGPARDIALDTTSSTHHFSADRRISVYPNPAVDHLTVELEGNWTDGGVTAALYTAAGTSVRDWNNLQPPLNRLELGALPAGVYFLRLNGRFGGLTERILLLR</sequence>
<evidence type="ECO:0000256" key="2">
    <source>
        <dbReference type="ARBA" id="ARBA00022801"/>
    </source>
</evidence>
<proteinExistence type="predicted"/>
<evidence type="ECO:0000256" key="3">
    <source>
        <dbReference type="SAM" id="SignalP"/>
    </source>
</evidence>
<dbReference type="GO" id="GO:0006508">
    <property type="term" value="P:proteolysis"/>
    <property type="evidence" value="ECO:0007669"/>
    <property type="project" value="UniProtKB-KW"/>
</dbReference>
<feature type="domain" description="Fibronectin type-III" evidence="4">
    <location>
        <begin position="545"/>
        <end position="641"/>
    </location>
</feature>
<feature type="chain" id="PRO_5020759106" evidence="3">
    <location>
        <begin position="21"/>
        <end position="1075"/>
    </location>
</feature>
<dbReference type="GO" id="GO:0004252">
    <property type="term" value="F:serine-type endopeptidase activity"/>
    <property type="evidence" value="ECO:0007669"/>
    <property type="project" value="InterPro"/>
</dbReference>
<evidence type="ECO:0000313" key="7">
    <source>
        <dbReference type="Proteomes" id="UP000308528"/>
    </source>
</evidence>
<keyword evidence="1" id="KW-0645">Protease</keyword>
<dbReference type="InterPro" id="IPR009003">
    <property type="entry name" value="Peptidase_S1_PA"/>
</dbReference>
<keyword evidence="3" id="KW-0732">Signal</keyword>
<evidence type="ECO:0000313" key="6">
    <source>
        <dbReference type="EMBL" id="THH37913.1"/>
    </source>
</evidence>
<dbReference type="Pfam" id="PF01483">
    <property type="entry name" value="P_proprotein"/>
    <property type="match status" value="1"/>
</dbReference>
<dbReference type="InterPro" id="IPR013783">
    <property type="entry name" value="Ig-like_fold"/>
</dbReference>
<evidence type="ECO:0000259" key="5">
    <source>
        <dbReference type="PROSITE" id="PS51829"/>
    </source>
</evidence>
<dbReference type="PANTHER" id="PTHR36234:SF5">
    <property type="entry name" value="LYSYL ENDOPEPTIDASE"/>
    <property type="match status" value="1"/>
</dbReference>
<evidence type="ECO:0000259" key="4">
    <source>
        <dbReference type="PROSITE" id="PS50853"/>
    </source>
</evidence>
<dbReference type="EMBL" id="SRSF01000005">
    <property type="protein sequence ID" value="THH37913.1"/>
    <property type="molecule type" value="Genomic_DNA"/>
</dbReference>
<feature type="signal peptide" evidence="3">
    <location>
        <begin position="1"/>
        <end position="20"/>
    </location>
</feature>
<keyword evidence="7" id="KW-1185">Reference proteome</keyword>
<dbReference type="PANTHER" id="PTHR36234">
    <property type="entry name" value="LYSYL ENDOPEPTIDASE"/>
    <property type="match status" value="1"/>
</dbReference>
<name>A0A4V3XKQ7_9BACT</name>
<dbReference type="Gene3D" id="2.40.10.10">
    <property type="entry name" value="Trypsin-like serine proteases"/>
    <property type="match status" value="2"/>
</dbReference>
<reference evidence="6 7" key="1">
    <citation type="submission" date="2019-04" db="EMBL/GenBank/DDBJ databases">
        <title>Lewinella litorea sp. nov., isolated from a marine sand.</title>
        <authorList>
            <person name="Yoon J.-H."/>
        </authorList>
    </citation>
    <scope>NUCLEOTIDE SEQUENCE [LARGE SCALE GENOMIC DNA]</scope>
    <source>
        <strain evidence="6 7">HSMS-39</strain>
    </source>
</reference>
<dbReference type="SUPFAM" id="SSF49785">
    <property type="entry name" value="Galactose-binding domain-like"/>
    <property type="match status" value="1"/>
</dbReference>
<dbReference type="InterPro" id="IPR003961">
    <property type="entry name" value="FN3_dom"/>
</dbReference>
<dbReference type="SUPFAM" id="SSF49265">
    <property type="entry name" value="Fibronectin type III"/>
    <property type="match status" value="1"/>
</dbReference>
<evidence type="ECO:0000256" key="1">
    <source>
        <dbReference type="ARBA" id="ARBA00022670"/>
    </source>
</evidence>
<accession>A0A4V3XKQ7</accession>
<gene>
    <name evidence="6" type="ORF">E4021_12820</name>
</gene>
<dbReference type="AlphaFoldDB" id="A0A4V3XKQ7"/>
<dbReference type="SUPFAM" id="SSF50494">
    <property type="entry name" value="Trypsin-like serine proteases"/>
    <property type="match status" value="1"/>
</dbReference>
<dbReference type="InterPro" id="IPR043504">
    <property type="entry name" value="Peptidase_S1_PA_chymotrypsin"/>
</dbReference>
<dbReference type="Pfam" id="PF13365">
    <property type="entry name" value="Trypsin_2"/>
    <property type="match status" value="1"/>
</dbReference>
<protein>
    <submittedName>
        <fullName evidence="6">T9SS type A sorting domain-containing protein</fullName>
    </submittedName>
</protein>
<dbReference type="PROSITE" id="PS51829">
    <property type="entry name" value="P_HOMO_B"/>
    <property type="match status" value="1"/>
</dbReference>
<dbReference type="RefSeq" id="WP_136459760.1">
    <property type="nucleotide sequence ID" value="NZ_SRSF01000005.1"/>
</dbReference>
<dbReference type="Gene3D" id="2.60.120.260">
    <property type="entry name" value="Galactose-binding domain-like"/>
    <property type="match status" value="1"/>
</dbReference>
<dbReference type="InterPro" id="IPR036116">
    <property type="entry name" value="FN3_sf"/>
</dbReference>
<organism evidence="6 7">
    <name type="scientific">Neolewinella litorea</name>
    <dbReference type="NCBI Taxonomy" id="2562452"/>
    <lineage>
        <taxon>Bacteria</taxon>
        <taxon>Pseudomonadati</taxon>
        <taxon>Bacteroidota</taxon>
        <taxon>Saprospiria</taxon>
        <taxon>Saprospirales</taxon>
        <taxon>Lewinellaceae</taxon>
        <taxon>Neolewinella</taxon>
    </lineage>
</organism>
<dbReference type="PROSITE" id="PS50853">
    <property type="entry name" value="FN3"/>
    <property type="match status" value="1"/>
</dbReference>
<dbReference type="NCBIfam" id="TIGR04183">
    <property type="entry name" value="Por_Secre_tail"/>
    <property type="match status" value="1"/>
</dbReference>
<dbReference type="OrthoDB" id="9342482at2"/>
<keyword evidence="2" id="KW-0378">Hydrolase</keyword>
<feature type="domain" description="P/Homo B" evidence="5">
    <location>
        <begin position="637"/>
        <end position="796"/>
    </location>
</feature>
<dbReference type="InterPro" id="IPR008979">
    <property type="entry name" value="Galactose-bd-like_sf"/>
</dbReference>
<dbReference type="Proteomes" id="UP000308528">
    <property type="component" value="Unassembled WGS sequence"/>
</dbReference>
<comment type="caution">
    <text evidence="6">The sequence shown here is derived from an EMBL/GenBank/DDBJ whole genome shotgun (WGS) entry which is preliminary data.</text>
</comment>
<dbReference type="Gene3D" id="2.60.40.10">
    <property type="entry name" value="Immunoglobulins"/>
    <property type="match status" value="2"/>
</dbReference>
<dbReference type="InterPro" id="IPR026444">
    <property type="entry name" value="Secre_tail"/>
</dbReference>
<dbReference type="InterPro" id="IPR002884">
    <property type="entry name" value="P_dom"/>
</dbReference>